<dbReference type="GO" id="GO:0016757">
    <property type="term" value="F:glycosyltransferase activity"/>
    <property type="evidence" value="ECO:0007669"/>
    <property type="project" value="TreeGrafter"/>
</dbReference>
<evidence type="ECO:0008006" key="6">
    <source>
        <dbReference type="Google" id="ProtNLM"/>
    </source>
</evidence>
<reference evidence="5" key="1">
    <citation type="journal article" date="2015" name="Nature">
        <title>Complex archaea that bridge the gap between prokaryotes and eukaryotes.</title>
        <authorList>
            <person name="Spang A."/>
            <person name="Saw J.H."/>
            <person name="Jorgensen S.L."/>
            <person name="Zaremba-Niedzwiedzka K."/>
            <person name="Martijn J."/>
            <person name="Lind A.E."/>
            <person name="van Eijk R."/>
            <person name="Schleper C."/>
            <person name="Guy L."/>
            <person name="Ettema T.J."/>
        </authorList>
    </citation>
    <scope>NUCLEOTIDE SEQUENCE</scope>
</reference>
<dbReference type="PANTHER" id="PTHR21461:SF69">
    <property type="entry name" value="GLYCOSYLTRANSFERASE FAMILY 92 PROTEIN"/>
    <property type="match status" value="1"/>
</dbReference>
<dbReference type="GO" id="GO:0005737">
    <property type="term" value="C:cytoplasm"/>
    <property type="evidence" value="ECO:0007669"/>
    <property type="project" value="TreeGrafter"/>
</dbReference>
<evidence type="ECO:0000256" key="2">
    <source>
        <dbReference type="ARBA" id="ARBA00022692"/>
    </source>
</evidence>
<feature type="region of interest" description="Disordered" evidence="4">
    <location>
        <begin position="1"/>
        <end position="24"/>
    </location>
</feature>
<feature type="compositionally biased region" description="Basic residues" evidence="4">
    <location>
        <begin position="15"/>
        <end position="24"/>
    </location>
</feature>
<comment type="caution">
    <text evidence="5">The sequence shown here is derived from an EMBL/GenBank/DDBJ whole genome shotgun (WGS) entry which is preliminary data.</text>
</comment>
<proteinExistence type="predicted"/>
<dbReference type="EMBL" id="LAZR01013400">
    <property type="protein sequence ID" value="KKM22133.1"/>
    <property type="molecule type" value="Genomic_DNA"/>
</dbReference>
<evidence type="ECO:0000256" key="1">
    <source>
        <dbReference type="ARBA" id="ARBA00004167"/>
    </source>
</evidence>
<accession>A0A0F9KJ12</accession>
<dbReference type="PANTHER" id="PTHR21461">
    <property type="entry name" value="GLYCOSYLTRANSFERASE FAMILY 92 PROTEIN"/>
    <property type="match status" value="1"/>
</dbReference>
<evidence type="ECO:0000256" key="4">
    <source>
        <dbReference type="SAM" id="MobiDB-lite"/>
    </source>
</evidence>
<dbReference type="Pfam" id="PF13704">
    <property type="entry name" value="Glyco_tranf_2_4"/>
    <property type="match status" value="1"/>
</dbReference>
<dbReference type="SUPFAM" id="SSF53448">
    <property type="entry name" value="Nucleotide-diphospho-sugar transferases"/>
    <property type="match status" value="1"/>
</dbReference>
<dbReference type="GO" id="GO:0016020">
    <property type="term" value="C:membrane"/>
    <property type="evidence" value="ECO:0007669"/>
    <property type="project" value="UniProtKB-SubCell"/>
</dbReference>
<keyword evidence="3" id="KW-1133">Transmembrane helix</keyword>
<evidence type="ECO:0000256" key="3">
    <source>
        <dbReference type="ARBA" id="ARBA00022989"/>
    </source>
</evidence>
<keyword evidence="3" id="KW-0472">Membrane</keyword>
<protein>
    <recommendedName>
        <fullName evidence="6">Glycosyltransferase 2-like domain-containing protein</fullName>
    </recommendedName>
</protein>
<comment type="subcellular location">
    <subcellularLocation>
        <location evidence="1">Membrane</location>
        <topology evidence="1">Single-pass membrane protein</topology>
    </subcellularLocation>
</comment>
<feature type="non-terminal residue" evidence="5">
    <location>
        <position position="293"/>
    </location>
</feature>
<name>A0A0F9KJ12_9ZZZZ</name>
<keyword evidence="2" id="KW-0812">Transmembrane</keyword>
<evidence type="ECO:0000313" key="5">
    <source>
        <dbReference type="EMBL" id="KKM22133.1"/>
    </source>
</evidence>
<dbReference type="AlphaFoldDB" id="A0A0F9KJ12"/>
<gene>
    <name evidence="5" type="ORF">LCGC14_1628460</name>
</gene>
<feature type="compositionally biased region" description="Polar residues" evidence="4">
    <location>
        <begin position="1"/>
        <end position="11"/>
    </location>
</feature>
<sequence length="293" mass="33611">MARSMTDQQTGPRRAPARLPRRHVSRHGMVTAVSMMKDEGPYLLEWVAHHMAVGFTDLVVYTNDCTDGTDDMLIRLEELGLAHHRRNTIPEGVKPQPSALKHAQAEPVVGKSDWVLVFDADEFLSIRHGDGTLDTLIDGIKAEGADGMVITWRIFGSGGVQHWSRDFVTEQYLMAAPPMWNKGWGVKTLFQFDPENWKLGIHRPKMKNKVLDTDYPAGIKWLNGSGREMEDYFKFRGWRSIVRTVGYDWAQMNHYAVKSIDSYAIRKFRGNVNNKKDKYNGDYWALQDRNEVR</sequence>
<dbReference type="InterPro" id="IPR029044">
    <property type="entry name" value="Nucleotide-diphossugar_trans"/>
</dbReference>
<organism evidence="5">
    <name type="scientific">marine sediment metagenome</name>
    <dbReference type="NCBI Taxonomy" id="412755"/>
    <lineage>
        <taxon>unclassified sequences</taxon>
        <taxon>metagenomes</taxon>
        <taxon>ecological metagenomes</taxon>
    </lineage>
</organism>